<accession>A0A2I0HSN8</accession>
<gene>
    <name evidence="2" type="ORF">CRG98_044877</name>
</gene>
<comment type="caution">
    <text evidence="2">The sequence shown here is derived from an EMBL/GenBank/DDBJ whole genome shotgun (WGS) entry which is preliminary data.</text>
</comment>
<dbReference type="STRING" id="22663.A0A2I0HSN8"/>
<name>A0A2I0HSN8_PUNGR</name>
<feature type="region of interest" description="Disordered" evidence="1">
    <location>
        <begin position="79"/>
        <end position="112"/>
    </location>
</feature>
<sequence>MAEGPHASVIGNLMYVMLCTRLNIAYVVSVTSRYQSNPGVNHWTTVNNILKYLRRTKDMVLIYRGGELRLDGFTNSDFQSDVDDQNSKQETTANSTTEAEYIAASDAEKEAV</sequence>
<keyword evidence="3" id="KW-1185">Reference proteome</keyword>
<proteinExistence type="predicted"/>
<feature type="compositionally biased region" description="Polar residues" evidence="1">
    <location>
        <begin position="88"/>
        <end position="98"/>
    </location>
</feature>
<dbReference type="AlphaFoldDB" id="A0A2I0HSN8"/>
<evidence type="ECO:0000313" key="3">
    <source>
        <dbReference type="Proteomes" id="UP000233551"/>
    </source>
</evidence>
<evidence type="ECO:0000256" key="1">
    <source>
        <dbReference type="SAM" id="MobiDB-lite"/>
    </source>
</evidence>
<dbReference type="PANTHER" id="PTHR11439:SF467">
    <property type="entry name" value="INTEGRASE CATALYTIC DOMAIN-CONTAINING PROTEIN"/>
    <property type="match status" value="1"/>
</dbReference>
<evidence type="ECO:0000313" key="2">
    <source>
        <dbReference type="EMBL" id="PKI34739.1"/>
    </source>
</evidence>
<organism evidence="2 3">
    <name type="scientific">Punica granatum</name>
    <name type="common">Pomegranate</name>
    <dbReference type="NCBI Taxonomy" id="22663"/>
    <lineage>
        <taxon>Eukaryota</taxon>
        <taxon>Viridiplantae</taxon>
        <taxon>Streptophyta</taxon>
        <taxon>Embryophyta</taxon>
        <taxon>Tracheophyta</taxon>
        <taxon>Spermatophyta</taxon>
        <taxon>Magnoliopsida</taxon>
        <taxon>eudicotyledons</taxon>
        <taxon>Gunneridae</taxon>
        <taxon>Pentapetalae</taxon>
        <taxon>rosids</taxon>
        <taxon>malvids</taxon>
        <taxon>Myrtales</taxon>
        <taxon>Lythraceae</taxon>
        <taxon>Punica</taxon>
    </lineage>
</organism>
<protein>
    <recommendedName>
        <fullName evidence="4">Gag/pol protein</fullName>
    </recommendedName>
</protein>
<dbReference type="PANTHER" id="PTHR11439">
    <property type="entry name" value="GAG-POL-RELATED RETROTRANSPOSON"/>
    <property type="match status" value="1"/>
</dbReference>
<dbReference type="Proteomes" id="UP000233551">
    <property type="component" value="Unassembled WGS sequence"/>
</dbReference>
<reference evidence="2 3" key="1">
    <citation type="submission" date="2017-11" db="EMBL/GenBank/DDBJ databases">
        <title>De-novo sequencing of pomegranate (Punica granatum L.) genome.</title>
        <authorList>
            <person name="Akparov Z."/>
            <person name="Amiraslanov A."/>
            <person name="Hajiyeva S."/>
            <person name="Abbasov M."/>
            <person name="Kaur K."/>
            <person name="Hamwieh A."/>
            <person name="Solovyev V."/>
            <person name="Salamov A."/>
            <person name="Braich B."/>
            <person name="Kosarev P."/>
            <person name="Mahmoud A."/>
            <person name="Hajiyev E."/>
            <person name="Babayeva S."/>
            <person name="Izzatullayeva V."/>
            <person name="Mammadov A."/>
            <person name="Mammadov A."/>
            <person name="Sharifova S."/>
            <person name="Ojaghi J."/>
            <person name="Eynullazada K."/>
            <person name="Bayramov B."/>
            <person name="Abdulazimova A."/>
            <person name="Shahmuradov I."/>
        </authorList>
    </citation>
    <scope>NUCLEOTIDE SEQUENCE [LARGE SCALE GENOMIC DNA]</scope>
    <source>
        <strain evidence="3">cv. AG2017</strain>
        <tissue evidence="2">Leaf</tissue>
    </source>
</reference>
<evidence type="ECO:0008006" key="4">
    <source>
        <dbReference type="Google" id="ProtNLM"/>
    </source>
</evidence>
<dbReference type="EMBL" id="PGOL01005732">
    <property type="protein sequence ID" value="PKI34739.1"/>
    <property type="molecule type" value="Genomic_DNA"/>
</dbReference>